<evidence type="ECO:0000313" key="1">
    <source>
        <dbReference type="EMBL" id="MBB5843594.1"/>
    </source>
</evidence>
<dbReference type="Proteomes" id="UP000536685">
    <property type="component" value="Unassembled WGS sequence"/>
</dbReference>
<comment type="caution">
    <text evidence="1">The sequence shown here is derived from an EMBL/GenBank/DDBJ whole genome shotgun (WGS) entry which is preliminary data.</text>
</comment>
<evidence type="ECO:0000313" key="2">
    <source>
        <dbReference type="Proteomes" id="UP000536685"/>
    </source>
</evidence>
<protein>
    <submittedName>
        <fullName evidence="1">Uncharacterized protein</fullName>
    </submittedName>
</protein>
<name>A0A841AMN6_9MICO</name>
<dbReference type="EMBL" id="JACHMJ010000001">
    <property type="protein sequence ID" value="MBB5843594.1"/>
    <property type="molecule type" value="Genomic_DNA"/>
</dbReference>
<gene>
    <name evidence="1" type="ORF">HD599_001917</name>
</gene>
<proteinExistence type="predicted"/>
<sequence>MPKYSTQIPEFLPVLSVGRHRTPKRGACFMEYASHLAGERWSDHPSCTHPAIAALARAVNDCTSDAKRGELVPYIPSVIGLTGPDERVRLIVGVRASAAALPVASESRQRAISVGLAHCEALLEKRTDAMALQLLDVVQGAFRQAPAAEAWARSFLVSVGTSTTRLDAWTVDKIVALSIIGLAEACIPDSDDRLRRLLVSVIDDCTTDAAARDRVVVPATRRERARV</sequence>
<dbReference type="AlphaFoldDB" id="A0A841AMN6"/>
<reference evidence="1 2" key="1">
    <citation type="submission" date="2020-08" db="EMBL/GenBank/DDBJ databases">
        <title>Sequencing the genomes of 1000 actinobacteria strains.</title>
        <authorList>
            <person name="Klenk H.-P."/>
        </authorList>
    </citation>
    <scope>NUCLEOTIDE SEQUENCE [LARGE SCALE GENOMIC DNA]</scope>
    <source>
        <strain evidence="1 2">DSM 105784</strain>
    </source>
</reference>
<keyword evidence="2" id="KW-1185">Reference proteome</keyword>
<dbReference type="RefSeq" id="WP_184236587.1">
    <property type="nucleotide sequence ID" value="NZ_JACHMJ010000001.1"/>
</dbReference>
<organism evidence="1 2">
    <name type="scientific">Conyzicola lurida</name>
    <dbReference type="NCBI Taxonomy" id="1172621"/>
    <lineage>
        <taxon>Bacteria</taxon>
        <taxon>Bacillati</taxon>
        <taxon>Actinomycetota</taxon>
        <taxon>Actinomycetes</taxon>
        <taxon>Micrococcales</taxon>
        <taxon>Microbacteriaceae</taxon>
        <taxon>Conyzicola</taxon>
    </lineage>
</organism>
<accession>A0A841AMN6</accession>